<reference evidence="2 3" key="1">
    <citation type="journal article" date="2012" name="Eukaryot. Cell">
        <title>Draft genome sequence of CBS 2479, the standard type strain of Trichosporon asahii.</title>
        <authorList>
            <person name="Yang R.Y."/>
            <person name="Li H.T."/>
            <person name="Zhu H."/>
            <person name="Zhou G.P."/>
            <person name="Wang M."/>
            <person name="Wang L."/>
        </authorList>
    </citation>
    <scope>NUCLEOTIDE SEQUENCE [LARGE SCALE GENOMIC DNA]</scope>
    <source>
        <strain evidence="3">ATCC 90039 / CBS 2479 / JCM 2466 / KCTC 7840 / NCYC 2677 / UAMH 7654</strain>
    </source>
</reference>
<sequence length="273" mass="28946">MDVLLFRTPSESDPYDAAFKTAGYRPRSVQALDDVLLPEGLAPILAAGGGRWEAALITSRRAAEAWCLAVEDAQRYPSNTFESWSSVPFYAPGGAVASVFDSHSLDSTWRPTEGGTAVNAAGLAPIILNAEPRLEGHGPYLVLTGDKTLPLLSDALTGAGRRLTRVQVYETACAASLPSSLGEVSEGWAAFFSPSSAACVLPVLEGKCQLPWDLSVVAKPRGTGPRIKIAAIGRTTEGYLREQGLRVEAVAETPDPEGLLKAIQAADARQRQL</sequence>
<dbReference type="GO" id="GO:0006780">
    <property type="term" value="P:uroporphyrinogen III biosynthetic process"/>
    <property type="evidence" value="ECO:0007669"/>
    <property type="project" value="InterPro"/>
</dbReference>
<dbReference type="VEuPathDB" id="FungiDB:A1Q1_01365"/>
<dbReference type="GeneID" id="25984879"/>
<dbReference type="SUPFAM" id="SSF69618">
    <property type="entry name" value="HemD-like"/>
    <property type="match status" value="1"/>
</dbReference>
<dbReference type="OrthoDB" id="5595751at2759"/>
<dbReference type="GO" id="GO:0004852">
    <property type="term" value="F:uroporphyrinogen-III synthase activity"/>
    <property type="evidence" value="ECO:0007669"/>
    <property type="project" value="InterPro"/>
</dbReference>
<organism evidence="2 3">
    <name type="scientific">Trichosporon asahii var. asahii (strain ATCC 90039 / CBS 2479 / JCM 2466 / KCTC 7840 / NBRC 103889/ NCYC 2677 / UAMH 7654)</name>
    <name type="common">Yeast</name>
    <dbReference type="NCBI Taxonomy" id="1186058"/>
    <lineage>
        <taxon>Eukaryota</taxon>
        <taxon>Fungi</taxon>
        <taxon>Dikarya</taxon>
        <taxon>Basidiomycota</taxon>
        <taxon>Agaricomycotina</taxon>
        <taxon>Tremellomycetes</taxon>
        <taxon>Trichosporonales</taxon>
        <taxon>Trichosporonaceae</taxon>
        <taxon>Trichosporon</taxon>
    </lineage>
</organism>
<dbReference type="HOGENOM" id="CLU_051874_0_1_1"/>
<protein>
    <submittedName>
        <fullName evidence="2">Uroporphyrinogen-III synthase</fullName>
    </submittedName>
</protein>
<dbReference type="PANTHER" id="PTHR12390:SF0">
    <property type="entry name" value="UROPORPHYRINOGEN-III SYNTHASE"/>
    <property type="match status" value="1"/>
</dbReference>
<dbReference type="InterPro" id="IPR039793">
    <property type="entry name" value="UROS/Hem4"/>
</dbReference>
<dbReference type="GO" id="GO:0006782">
    <property type="term" value="P:protoporphyrinogen IX biosynthetic process"/>
    <property type="evidence" value="ECO:0007669"/>
    <property type="project" value="UniProtKB-UniPathway"/>
</dbReference>
<dbReference type="PANTHER" id="PTHR12390">
    <property type="entry name" value="UROPORPHYRINOGEN III SYNTHASE"/>
    <property type="match status" value="1"/>
</dbReference>
<evidence type="ECO:0000259" key="1">
    <source>
        <dbReference type="Pfam" id="PF02602"/>
    </source>
</evidence>
<dbReference type="CDD" id="cd06578">
    <property type="entry name" value="HemD"/>
    <property type="match status" value="1"/>
</dbReference>
<feature type="domain" description="Tetrapyrrole biosynthesis uroporphyrinogen III synthase" evidence="1">
    <location>
        <begin position="51"/>
        <end position="260"/>
    </location>
</feature>
<dbReference type="GO" id="GO:0005829">
    <property type="term" value="C:cytosol"/>
    <property type="evidence" value="ECO:0007669"/>
    <property type="project" value="TreeGrafter"/>
</dbReference>
<gene>
    <name evidence="2" type="ORF">A1Q1_01365</name>
</gene>
<dbReference type="Pfam" id="PF02602">
    <property type="entry name" value="HEM4"/>
    <property type="match status" value="1"/>
</dbReference>
<accession>J5T6Q1</accession>
<comment type="caution">
    <text evidence="2">The sequence shown here is derived from an EMBL/GenBank/DDBJ whole genome shotgun (WGS) entry which is preliminary data.</text>
</comment>
<proteinExistence type="predicted"/>
<dbReference type="AlphaFoldDB" id="J5T6Q1"/>
<dbReference type="Gene3D" id="3.40.50.10090">
    <property type="match status" value="2"/>
</dbReference>
<dbReference type="UniPathway" id="UPA00251">
    <property type="reaction ID" value="UER00320"/>
</dbReference>
<dbReference type="Proteomes" id="UP000002748">
    <property type="component" value="Unassembled WGS sequence"/>
</dbReference>
<name>J5T6Q1_TRIAS</name>
<dbReference type="InterPro" id="IPR036108">
    <property type="entry name" value="4pyrrol_syn_uPrphyn_synt_sf"/>
</dbReference>
<evidence type="ECO:0000313" key="3">
    <source>
        <dbReference type="Proteomes" id="UP000002748"/>
    </source>
</evidence>
<dbReference type="EMBL" id="ALBS01000170">
    <property type="protein sequence ID" value="EJT49461.1"/>
    <property type="molecule type" value="Genomic_DNA"/>
</dbReference>
<dbReference type="RefSeq" id="XP_014179879.1">
    <property type="nucleotide sequence ID" value="XM_014324404.1"/>
</dbReference>
<evidence type="ECO:0000313" key="2">
    <source>
        <dbReference type="EMBL" id="EJT49461.1"/>
    </source>
</evidence>
<dbReference type="KEGG" id="tasa:A1Q1_01365"/>
<dbReference type="InterPro" id="IPR003754">
    <property type="entry name" value="4pyrrol_synth_uPrphyn_synth"/>
</dbReference>